<dbReference type="AlphaFoldDB" id="A0A8S2F455"/>
<comment type="caution">
    <text evidence="1">The sequence shown here is derived from an EMBL/GenBank/DDBJ whole genome shotgun (WGS) entry which is preliminary data.</text>
</comment>
<dbReference type="InterPro" id="IPR011044">
    <property type="entry name" value="Quino_amine_DH_bsu"/>
</dbReference>
<dbReference type="Proteomes" id="UP000677228">
    <property type="component" value="Unassembled WGS sequence"/>
</dbReference>
<evidence type="ECO:0000313" key="3">
    <source>
        <dbReference type="Proteomes" id="UP000677228"/>
    </source>
</evidence>
<dbReference type="Proteomes" id="UP000682733">
    <property type="component" value="Unassembled WGS sequence"/>
</dbReference>
<reference evidence="1" key="1">
    <citation type="submission" date="2021-02" db="EMBL/GenBank/DDBJ databases">
        <authorList>
            <person name="Nowell W R."/>
        </authorList>
    </citation>
    <scope>NUCLEOTIDE SEQUENCE</scope>
</reference>
<gene>
    <name evidence="1" type="ORF">OVA965_LOCUS30190</name>
    <name evidence="2" type="ORF">TMI583_LOCUS30986</name>
</gene>
<evidence type="ECO:0000313" key="1">
    <source>
        <dbReference type="EMBL" id="CAF1337650.1"/>
    </source>
</evidence>
<dbReference type="EMBL" id="CAJOBA010043409">
    <property type="protein sequence ID" value="CAF4148923.1"/>
    <property type="molecule type" value="Genomic_DNA"/>
</dbReference>
<protein>
    <submittedName>
        <fullName evidence="1">Uncharacterized protein</fullName>
    </submittedName>
</protein>
<evidence type="ECO:0000313" key="2">
    <source>
        <dbReference type="EMBL" id="CAF4148923.1"/>
    </source>
</evidence>
<accession>A0A8S2F455</accession>
<proteinExistence type="predicted"/>
<name>A0A8S2F455_9BILA</name>
<dbReference type="EMBL" id="CAJNOK010021784">
    <property type="protein sequence ID" value="CAF1337650.1"/>
    <property type="molecule type" value="Genomic_DNA"/>
</dbReference>
<dbReference type="SUPFAM" id="SSF50969">
    <property type="entry name" value="YVTN repeat-like/Quinoprotein amine dehydrogenase"/>
    <property type="match status" value="1"/>
</dbReference>
<organism evidence="1 3">
    <name type="scientific">Didymodactylos carnosus</name>
    <dbReference type="NCBI Taxonomy" id="1234261"/>
    <lineage>
        <taxon>Eukaryota</taxon>
        <taxon>Metazoa</taxon>
        <taxon>Spiralia</taxon>
        <taxon>Gnathifera</taxon>
        <taxon>Rotifera</taxon>
        <taxon>Eurotatoria</taxon>
        <taxon>Bdelloidea</taxon>
        <taxon>Philodinida</taxon>
        <taxon>Philodinidae</taxon>
        <taxon>Didymodactylos</taxon>
    </lineage>
</organism>
<sequence length="440" mass="50232">MQEFVAESAVIQRFQASEERNYLSKRNWYRRQALNAIVHCRHDLDPNCSCVQNFSADKSSPLTKQQAKVGVVSLIRSEMEKWNQQDRAKYSLLSNIIKCKANERDSYINQYEIKYGPLLSEDILDIDESVAHLRIPTTITTSISSASSSCKVKVLDICQLGEPFRTIKKIEYSPFVMAANDQYMLIQNGQNICLIKAKMKIVREIEWTYGRISDLCWNTKLNQIYIVSDSNVFTIDPQTMDYQKILEGKYYESCACSRNTLYLTIYPPREVFAHSFSDLLSSKSVFMCRGNDRVEGMSYNAGKLALVMNSRLGTKPHVVVLSTTTYDCLFEITITDAFGSQRCNISSLGSSGWLVNDSGTYNIHHLTEDNILRMTPIYKYGHPYNVIRFGASYLAVSTATTINLHKLKFVSVDNLTPSEVWKKDLKDYSDMEVPNFNSLL</sequence>